<evidence type="ECO:0000313" key="3">
    <source>
        <dbReference type="EMBL" id="PTQ80305.1"/>
    </source>
</evidence>
<gene>
    <name evidence="3" type="ORF">C8R21_11747</name>
</gene>
<feature type="compositionally biased region" description="Basic residues" evidence="1">
    <location>
        <begin position="90"/>
        <end position="101"/>
    </location>
</feature>
<proteinExistence type="predicted"/>
<evidence type="ECO:0000256" key="2">
    <source>
        <dbReference type="SAM" id="Phobius"/>
    </source>
</evidence>
<reference evidence="3 4" key="1">
    <citation type="submission" date="2018-04" db="EMBL/GenBank/DDBJ databases">
        <title>Active sludge and wastewater microbial communities from Klosterneuburg, Austria.</title>
        <authorList>
            <person name="Wagner M."/>
        </authorList>
    </citation>
    <scope>NUCLEOTIDE SEQUENCE [LARGE SCALE GENOMIC DNA]</scope>
    <source>
        <strain evidence="3 4">Nl12</strain>
    </source>
</reference>
<feature type="region of interest" description="Disordered" evidence="1">
    <location>
        <begin position="81"/>
        <end position="101"/>
    </location>
</feature>
<evidence type="ECO:0000256" key="1">
    <source>
        <dbReference type="SAM" id="MobiDB-lite"/>
    </source>
</evidence>
<feature type="transmembrane region" description="Helical" evidence="2">
    <location>
        <begin position="58"/>
        <end position="77"/>
    </location>
</feature>
<dbReference type="Proteomes" id="UP000244152">
    <property type="component" value="Unassembled WGS sequence"/>
</dbReference>
<accession>A0A2T5I8Z9</accession>
<dbReference type="RefSeq" id="WP_107762556.1">
    <property type="nucleotide sequence ID" value="NZ_QAOK01000017.1"/>
</dbReference>
<protein>
    <submittedName>
        <fullName evidence="3">Uncharacterized protein</fullName>
    </submittedName>
</protein>
<sequence length="101" mass="11675">MRAQRKLEGKLRFFPFLPDGMARSTHYLPKFLTLLHLKNRDGQITLCFRNDIITGTAFAYYIVDSLLITGVLTYPMASQVPDQLRGMGDKKRKKRKKQNGQ</sequence>
<evidence type="ECO:0000313" key="4">
    <source>
        <dbReference type="Proteomes" id="UP000244152"/>
    </source>
</evidence>
<keyword evidence="2" id="KW-1133">Transmembrane helix</keyword>
<dbReference type="EMBL" id="QAOK01000017">
    <property type="protein sequence ID" value="PTQ80305.1"/>
    <property type="molecule type" value="Genomic_DNA"/>
</dbReference>
<name>A0A2T5I8Z9_9PROT</name>
<organism evidence="3 4">
    <name type="scientific">Nitrosospira multiformis</name>
    <dbReference type="NCBI Taxonomy" id="1231"/>
    <lineage>
        <taxon>Bacteria</taxon>
        <taxon>Pseudomonadati</taxon>
        <taxon>Pseudomonadota</taxon>
        <taxon>Betaproteobacteria</taxon>
        <taxon>Nitrosomonadales</taxon>
        <taxon>Nitrosomonadaceae</taxon>
        <taxon>Nitrosospira</taxon>
    </lineage>
</organism>
<dbReference type="AlphaFoldDB" id="A0A2T5I8Z9"/>
<comment type="caution">
    <text evidence="3">The sequence shown here is derived from an EMBL/GenBank/DDBJ whole genome shotgun (WGS) entry which is preliminary data.</text>
</comment>
<keyword evidence="2" id="KW-0812">Transmembrane</keyword>
<keyword evidence="2" id="KW-0472">Membrane</keyword>